<organism evidence="6 7">
    <name type="scientific">Macrococcus brunensis</name>
    <dbReference type="NCBI Taxonomy" id="198483"/>
    <lineage>
        <taxon>Bacteria</taxon>
        <taxon>Bacillati</taxon>
        <taxon>Bacillota</taxon>
        <taxon>Bacilli</taxon>
        <taxon>Bacillales</taxon>
        <taxon>Staphylococcaceae</taxon>
        <taxon>Macrococcus</taxon>
    </lineage>
</organism>
<name>A0A4R6BAT0_9STAP</name>
<evidence type="ECO:0000259" key="4">
    <source>
        <dbReference type="Pfam" id="PF01757"/>
    </source>
</evidence>
<feature type="transmembrane region" description="Helical" evidence="3">
    <location>
        <begin position="229"/>
        <end position="247"/>
    </location>
</feature>
<evidence type="ECO:0000256" key="3">
    <source>
        <dbReference type="SAM" id="Phobius"/>
    </source>
</evidence>
<dbReference type="Pfam" id="PF19040">
    <property type="entry name" value="SGNH"/>
    <property type="match status" value="1"/>
</dbReference>
<gene>
    <name evidence="6" type="ORF">ERX27_10555</name>
</gene>
<dbReference type="GO" id="GO:0016020">
    <property type="term" value="C:membrane"/>
    <property type="evidence" value="ECO:0007669"/>
    <property type="project" value="TreeGrafter"/>
</dbReference>
<evidence type="ECO:0000313" key="7">
    <source>
        <dbReference type="Proteomes" id="UP000295310"/>
    </source>
</evidence>
<sequence length="652" mass="74308">MKNKKILEIESLRIIVALLVAIYHIWMHKVSGGVDVFFVITGFLITKSLISTYDRTNTVQPVSFVQRLLKRLYPHIAIVIAFVVVTFSIISPQLQLKTFLLDIFASATYLQNWALISQYNSYIGSIDSSSIFKHLWATSVQGQFYVIWSALFLLLIKLTSKKSSILRTVLMIAFITIFVLSLIFSIYLTAVNQQNAYYNTFTRLFEFAAGAIMCLVYSKISVSKGVSNVFSIIGVFMILTMGLFLNIENLFPGYVALLPVLSVLLVLISTRSNEQSMFNQLLTNKYILALAPLAYPFYLWHWIVYVYSSIILQKKEFNIIEGFLIIIGGLLLAHISHLIIKNTRRRLPILGLMALAASLVIISNQTIQYQQIKDLDLNKKIAEDAYLEDTAFRGALDYQKQQQTYTDLKPAVNNAKHDIGTLYNDNCNQIAKKDEVISCDYGNRKSELKVALVGGSHTVQWFDPIKIIAEQRGFHLKTYTKLGCRFTAEKLKDQACVNWNQNVLKSLKKDQIDLVITNADINSPEYPTIPTGYLQQFKELKRQNINVIAFRDTPWFKKDTLKCVKENSDNVTQCQSDKNEVLSKEDKWLKMGQKPDNVTYADFTPVLCPNGKCSVVQGNVLMYWDSHHLTESYTKTMTLHIDEVIVQALNEL</sequence>
<feature type="transmembrane region" description="Helical" evidence="3">
    <location>
        <begin position="32"/>
        <end position="51"/>
    </location>
</feature>
<feature type="transmembrane region" description="Helical" evidence="3">
    <location>
        <begin position="135"/>
        <end position="156"/>
    </location>
</feature>
<feature type="transmembrane region" description="Helical" evidence="3">
    <location>
        <begin position="168"/>
        <end position="190"/>
    </location>
</feature>
<protein>
    <submittedName>
        <fullName evidence="6">Acyltransferase</fullName>
    </submittedName>
</protein>
<feature type="domain" description="Acyltransferase 3" evidence="4">
    <location>
        <begin position="7"/>
        <end position="333"/>
    </location>
</feature>
<dbReference type="InterPro" id="IPR050879">
    <property type="entry name" value="Acyltransferase_3"/>
</dbReference>
<proteinExistence type="inferred from homology"/>
<dbReference type="InterPro" id="IPR043968">
    <property type="entry name" value="SGNH"/>
</dbReference>
<feature type="transmembrane region" description="Helical" evidence="3">
    <location>
        <begin position="253"/>
        <end position="270"/>
    </location>
</feature>
<dbReference type="InterPro" id="IPR002656">
    <property type="entry name" value="Acyl_transf_3_dom"/>
</dbReference>
<reference evidence="6 7" key="1">
    <citation type="submission" date="2019-01" db="EMBL/GenBank/DDBJ databases">
        <title>Draft genome sequences of the type strains of six Macrococcus species.</title>
        <authorList>
            <person name="Mazhar S."/>
            <person name="Altermann E."/>
            <person name="Hill C."/>
            <person name="Mcauliffe O."/>
        </authorList>
    </citation>
    <scope>NUCLEOTIDE SEQUENCE [LARGE SCALE GENOMIC DNA]</scope>
    <source>
        <strain evidence="6 7">CCM4811</strain>
    </source>
</reference>
<evidence type="ECO:0000256" key="1">
    <source>
        <dbReference type="ARBA" id="ARBA00004370"/>
    </source>
</evidence>
<feature type="transmembrane region" description="Helical" evidence="3">
    <location>
        <begin position="196"/>
        <end position="217"/>
    </location>
</feature>
<dbReference type="PANTHER" id="PTHR23028:SF53">
    <property type="entry name" value="ACYL_TRANSF_3 DOMAIN-CONTAINING PROTEIN"/>
    <property type="match status" value="1"/>
</dbReference>
<keyword evidence="3" id="KW-0812">Transmembrane</keyword>
<dbReference type="Pfam" id="PF01757">
    <property type="entry name" value="Acyl_transf_3"/>
    <property type="match status" value="1"/>
</dbReference>
<comment type="subcellular location">
    <subcellularLocation>
        <location evidence="1">Membrane</location>
    </subcellularLocation>
</comment>
<dbReference type="PANTHER" id="PTHR23028">
    <property type="entry name" value="ACETYLTRANSFERASE"/>
    <property type="match status" value="1"/>
</dbReference>
<evidence type="ECO:0000259" key="5">
    <source>
        <dbReference type="Pfam" id="PF19040"/>
    </source>
</evidence>
<feature type="transmembrane region" description="Helical" evidence="3">
    <location>
        <begin position="286"/>
        <end position="307"/>
    </location>
</feature>
<feature type="domain" description="SGNH" evidence="5">
    <location>
        <begin position="437"/>
        <end position="637"/>
    </location>
</feature>
<feature type="transmembrane region" description="Helical" evidence="3">
    <location>
        <begin position="319"/>
        <end position="340"/>
    </location>
</feature>
<feature type="transmembrane region" description="Helical" evidence="3">
    <location>
        <begin position="347"/>
        <end position="367"/>
    </location>
</feature>
<comment type="caution">
    <text evidence="6">The sequence shown here is derived from an EMBL/GenBank/DDBJ whole genome shotgun (WGS) entry which is preliminary data.</text>
</comment>
<feature type="transmembrane region" description="Helical" evidence="3">
    <location>
        <begin position="7"/>
        <end position="26"/>
    </location>
</feature>
<keyword evidence="6" id="KW-0012">Acyltransferase</keyword>
<accession>A0A4R6BAT0</accession>
<evidence type="ECO:0000313" key="6">
    <source>
        <dbReference type="EMBL" id="TDL93397.1"/>
    </source>
</evidence>
<dbReference type="EMBL" id="SCWA01000026">
    <property type="protein sequence ID" value="TDL93397.1"/>
    <property type="molecule type" value="Genomic_DNA"/>
</dbReference>
<dbReference type="GO" id="GO:0016747">
    <property type="term" value="F:acyltransferase activity, transferring groups other than amino-acyl groups"/>
    <property type="evidence" value="ECO:0007669"/>
    <property type="project" value="InterPro"/>
</dbReference>
<dbReference type="GO" id="GO:0009103">
    <property type="term" value="P:lipopolysaccharide biosynthetic process"/>
    <property type="evidence" value="ECO:0007669"/>
    <property type="project" value="TreeGrafter"/>
</dbReference>
<evidence type="ECO:0000256" key="2">
    <source>
        <dbReference type="ARBA" id="ARBA00007400"/>
    </source>
</evidence>
<feature type="transmembrane region" description="Helical" evidence="3">
    <location>
        <begin position="72"/>
        <end position="90"/>
    </location>
</feature>
<keyword evidence="6" id="KW-0808">Transferase</keyword>
<comment type="similarity">
    <text evidence="2">Belongs to the acyltransferase 3 family.</text>
</comment>
<dbReference type="OrthoDB" id="9796461at2"/>
<dbReference type="RefSeq" id="WP_133432771.1">
    <property type="nucleotide sequence ID" value="NZ_SCWA01000026.1"/>
</dbReference>
<dbReference type="Proteomes" id="UP000295310">
    <property type="component" value="Unassembled WGS sequence"/>
</dbReference>
<keyword evidence="3" id="KW-0472">Membrane</keyword>
<dbReference type="AlphaFoldDB" id="A0A4R6BAT0"/>
<keyword evidence="3" id="KW-1133">Transmembrane helix</keyword>
<keyword evidence="7" id="KW-1185">Reference proteome</keyword>